<feature type="compositionally biased region" description="Low complexity" evidence="4">
    <location>
        <begin position="361"/>
        <end position="371"/>
    </location>
</feature>
<dbReference type="EMBL" id="JAANIT010001619">
    <property type="protein sequence ID" value="KAG1539440.1"/>
    <property type="molecule type" value="Genomic_DNA"/>
</dbReference>
<sequence length="662" mass="75329">MRPASTSSSNSSLSLAFSDYDDEDDIRAFNNNNSSQQFFAKLVRDTRSKVEQKTSEINATMQEKLPEWKSRGVMYSNKAKEASIEWSRKGKEAVDRWKKDRSETQSLSHRPIQRPIENLVFGMPLEVAIAMTKIEQDDLVPGVFKRCIDYLNLVGVHEVGIYRISGSTLTVNKLRDEFNNVPENIIPSEYTQEFDIIWSQEETGSNQLQFISPNVIRAVRSIMAKLSLCNFCLLQQLCQHLKRVSDNEKETKMSVSNLALIFIPTLNIERALFHCMVEHYYNVFENGTRKKPAGPVNVPPPLPQKPRNLLMEVKSTSAITNSPKKVAHSKTMSDTGMYVSSIKDSFLSPNTSKTPPPKPSRSPQSSSSNASEFKKPPRQPPPLPPSKPRSKSVSSPVRNNTIFSPTPNLETDLEEPIWKQRGRLNIANPATGCQKLIEIEDERRLRGFYDKRMAQEVSGDTLGDEFKGYVFRITGGNDKQGFPMKQGVLLPHRVRLLMSKGHSCYRPRRTGERKRKSVRGCIVGSDLSVLSLVVVKQGEQDIPGLTDTTVPKRLGPKRASKIRRFFNLSKEDDVRKYVIRREVQPKTEGKKAYTKAPKIQRLVTPRTLQHKRRRQAIKRRRAESSREAEAEYKQLLAKRVKEAKDKKIERRRTSSMQKSASA</sequence>
<evidence type="ECO:0000256" key="4">
    <source>
        <dbReference type="SAM" id="MobiDB-lite"/>
    </source>
</evidence>
<keyword evidence="3" id="KW-0687">Ribonucleoprotein</keyword>
<dbReference type="InterPro" id="IPR018282">
    <property type="entry name" value="Ribosomal_eS6_CS"/>
</dbReference>
<organism evidence="6 7">
    <name type="scientific">Rhizopus oryzae</name>
    <name type="common">Mucormycosis agent</name>
    <name type="synonym">Rhizopus arrhizus var. delemar</name>
    <dbReference type="NCBI Taxonomy" id="64495"/>
    <lineage>
        <taxon>Eukaryota</taxon>
        <taxon>Fungi</taxon>
        <taxon>Fungi incertae sedis</taxon>
        <taxon>Mucoromycota</taxon>
        <taxon>Mucoromycotina</taxon>
        <taxon>Mucoromycetes</taxon>
        <taxon>Mucorales</taxon>
        <taxon>Mucorineae</taxon>
        <taxon>Rhizopodaceae</taxon>
        <taxon>Rhizopus</taxon>
    </lineage>
</organism>
<reference evidence="6" key="1">
    <citation type="journal article" date="2020" name="Microb. Genom.">
        <title>Genetic diversity of clinical and environmental Mucorales isolates obtained from an investigation of mucormycosis cases among solid organ transplant recipients.</title>
        <authorList>
            <person name="Nguyen M.H."/>
            <person name="Kaul D."/>
            <person name="Muto C."/>
            <person name="Cheng S.J."/>
            <person name="Richter R.A."/>
            <person name="Bruno V.M."/>
            <person name="Liu G."/>
            <person name="Beyhan S."/>
            <person name="Sundermann A.J."/>
            <person name="Mounaud S."/>
            <person name="Pasculle A.W."/>
            <person name="Nierman W.C."/>
            <person name="Driscoll E."/>
            <person name="Cumbie R."/>
            <person name="Clancy C.J."/>
            <person name="Dupont C.L."/>
        </authorList>
    </citation>
    <scope>NUCLEOTIDE SEQUENCE</scope>
    <source>
        <strain evidence="6">GL16</strain>
    </source>
</reference>
<dbReference type="GO" id="GO:0005840">
    <property type="term" value="C:ribosome"/>
    <property type="evidence" value="ECO:0007669"/>
    <property type="project" value="UniProtKB-KW"/>
</dbReference>
<dbReference type="CDD" id="cd00159">
    <property type="entry name" value="RhoGAP"/>
    <property type="match status" value="1"/>
</dbReference>
<feature type="compositionally biased region" description="Basic residues" evidence="4">
    <location>
        <begin position="608"/>
        <end position="621"/>
    </location>
</feature>
<dbReference type="GO" id="GO:0007165">
    <property type="term" value="P:signal transduction"/>
    <property type="evidence" value="ECO:0007669"/>
    <property type="project" value="InterPro"/>
</dbReference>
<feature type="compositionally biased region" description="Basic and acidic residues" evidence="4">
    <location>
        <begin position="639"/>
        <end position="652"/>
    </location>
</feature>
<evidence type="ECO:0000256" key="3">
    <source>
        <dbReference type="ARBA" id="ARBA00023274"/>
    </source>
</evidence>
<feature type="compositionally biased region" description="Basic and acidic residues" evidence="4">
    <location>
        <begin position="622"/>
        <end position="632"/>
    </location>
</feature>
<dbReference type="SMART" id="SM01405">
    <property type="entry name" value="Ribosomal_S6e"/>
    <property type="match status" value="1"/>
</dbReference>
<evidence type="ECO:0000259" key="5">
    <source>
        <dbReference type="PROSITE" id="PS50238"/>
    </source>
</evidence>
<dbReference type="InterPro" id="IPR000198">
    <property type="entry name" value="RhoGAP_dom"/>
</dbReference>
<dbReference type="SMART" id="SM00324">
    <property type="entry name" value="RhoGAP"/>
    <property type="match status" value="1"/>
</dbReference>
<evidence type="ECO:0000313" key="7">
    <source>
        <dbReference type="Proteomes" id="UP000717996"/>
    </source>
</evidence>
<comment type="similarity">
    <text evidence="1">Belongs to the eukaryotic ribosomal protein eS6 family.</text>
</comment>
<dbReference type="InterPro" id="IPR001377">
    <property type="entry name" value="Ribosomal_eS6"/>
</dbReference>
<keyword evidence="2" id="KW-0689">Ribosomal protein</keyword>
<dbReference type="Gene3D" id="1.20.5.2650">
    <property type="match status" value="1"/>
</dbReference>
<accession>A0A9P6Y538</accession>
<proteinExistence type="inferred from homology"/>
<dbReference type="InterPro" id="IPR020924">
    <property type="entry name" value="Ribosomal_eS6_arc"/>
</dbReference>
<dbReference type="GO" id="GO:0006412">
    <property type="term" value="P:translation"/>
    <property type="evidence" value="ECO:0007669"/>
    <property type="project" value="InterPro"/>
</dbReference>
<dbReference type="Gene3D" id="1.10.555.10">
    <property type="entry name" value="Rho GTPase activation protein"/>
    <property type="match status" value="2"/>
</dbReference>
<feature type="domain" description="Rho-GAP" evidence="5">
    <location>
        <begin position="123"/>
        <end position="310"/>
    </location>
</feature>
<feature type="region of interest" description="Disordered" evidence="4">
    <location>
        <begin position="288"/>
        <end position="307"/>
    </location>
</feature>
<feature type="region of interest" description="Disordered" evidence="4">
    <location>
        <begin position="608"/>
        <end position="662"/>
    </location>
</feature>
<dbReference type="Pfam" id="PF01092">
    <property type="entry name" value="Ribosomal_S6e"/>
    <property type="match status" value="1"/>
</dbReference>
<feature type="compositionally biased region" description="Polar residues" evidence="4">
    <location>
        <begin position="399"/>
        <end position="409"/>
    </location>
</feature>
<feature type="compositionally biased region" description="Pro residues" evidence="4">
    <location>
        <begin position="378"/>
        <end position="387"/>
    </location>
</feature>
<comment type="caution">
    <text evidence="6">The sequence shown here is derived from an EMBL/GenBank/DDBJ whole genome shotgun (WGS) entry which is preliminary data.</text>
</comment>
<dbReference type="SUPFAM" id="SSF48350">
    <property type="entry name" value="GTPase activation domain, GAP"/>
    <property type="match status" value="1"/>
</dbReference>
<feature type="region of interest" description="Disordered" evidence="4">
    <location>
        <begin position="345"/>
        <end position="409"/>
    </location>
</feature>
<dbReference type="Pfam" id="PF00620">
    <property type="entry name" value="RhoGAP"/>
    <property type="match status" value="1"/>
</dbReference>
<dbReference type="PANTHER" id="PTHR11502">
    <property type="entry name" value="40S RIBOSOMAL PROTEIN S6"/>
    <property type="match status" value="1"/>
</dbReference>
<dbReference type="PROSITE" id="PS50238">
    <property type="entry name" value="RHOGAP"/>
    <property type="match status" value="1"/>
</dbReference>
<name>A0A9P6Y538_RHIOR</name>
<dbReference type="Proteomes" id="UP000717996">
    <property type="component" value="Unassembled WGS sequence"/>
</dbReference>
<gene>
    <name evidence="6" type="ORF">G6F51_009141</name>
</gene>
<dbReference type="HAMAP" id="MF_00512">
    <property type="entry name" value="Ribosomal_eS6"/>
    <property type="match status" value="1"/>
</dbReference>
<evidence type="ECO:0000256" key="1">
    <source>
        <dbReference type="ARBA" id="ARBA00009312"/>
    </source>
</evidence>
<dbReference type="GO" id="GO:0003735">
    <property type="term" value="F:structural constituent of ribosome"/>
    <property type="evidence" value="ECO:0007669"/>
    <property type="project" value="InterPro"/>
</dbReference>
<evidence type="ECO:0000313" key="6">
    <source>
        <dbReference type="EMBL" id="KAG1539440.1"/>
    </source>
</evidence>
<evidence type="ECO:0000256" key="2">
    <source>
        <dbReference type="ARBA" id="ARBA00022980"/>
    </source>
</evidence>
<dbReference type="InterPro" id="IPR008936">
    <property type="entry name" value="Rho_GTPase_activation_prot"/>
</dbReference>
<dbReference type="GO" id="GO:1990904">
    <property type="term" value="C:ribonucleoprotein complex"/>
    <property type="evidence" value="ECO:0007669"/>
    <property type="project" value="UniProtKB-KW"/>
</dbReference>
<protein>
    <recommendedName>
        <fullName evidence="5">Rho-GAP domain-containing protein</fullName>
    </recommendedName>
</protein>
<dbReference type="OrthoDB" id="185175at2759"/>
<dbReference type="PROSITE" id="PS00578">
    <property type="entry name" value="RIBOSOMAL_S6E"/>
    <property type="match status" value="1"/>
</dbReference>
<dbReference type="AlphaFoldDB" id="A0A9P6Y538"/>